<reference evidence="5" key="1">
    <citation type="journal article" date="2019" name="Int. J. Syst. Evol. Microbiol.">
        <title>The Global Catalogue of Microorganisms (GCM) 10K type strain sequencing project: providing services to taxonomists for standard genome sequencing and annotation.</title>
        <authorList>
            <consortium name="The Broad Institute Genomics Platform"/>
            <consortium name="The Broad Institute Genome Sequencing Center for Infectious Disease"/>
            <person name="Wu L."/>
            <person name="Ma J."/>
        </authorList>
    </citation>
    <scope>NUCLEOTIDE SEQUENCE [LARGE SCALE GENOMIC DNA]</scope>
    <source>
        <strain evidence="5">JCM 9377</strain>
    </source>
</reference>
<evidence type="ECO:0000259" key="3">
    <source>
        <dbReference type="PROSITE" id="PS51178"/>
    </source>
</evidence>
<evidence type="ECO:0000313" key="5">
    <source>
        <dbReference type="Proteomes" id="UP001501237"/>
    </source>
</evidence>
<feature type="region of interest" description="Disordered" evidence="1">
    <location>
        <begin position="61"/>
        <end position="113"/>
    </location>
</feature>
<evidence type="ECO:0000256" key="1">
    <source>
        <dbReference type="SAM" id="MobiDB-lite"/>
    </source>
</evidence>
<proteinExistence type="predicted"/>
<protein>
    <recommendedName>
        <fullName evidence="3">PASTA domain-containing protein</fullName>
    </recommendedName>
</protein>
<name>A0ABP6PWS2_9ACTN</name>
<keyword evidence="2" id="KW-1133">Transmembrane helix</keyword>
<evidence type="ECO:0000313" key="4">
    <source>
        <dbReference type="EMBL" id="GAA3193144.1"/>
    </source>
</evidence>
<feature type="transmembrane region" description="Helical" evidence="2">
    <location>
        <begin position="30"/>
        <end position="51"/>
    </location>
</feature>
<feature type="compositionally biased region" description="Basic residues" evidence="1">
    <location>
        <begin position="20"/>
        <end position="31"/>
    </location>
</feature>
<dbReference type="Pfam" id="PF03793">
    <property type="entry name" value="PASTA"/>
    <property type="match status" value="1"/>
</dbReference>
<keyword evidence="2" id="KW-0812">Transmembrane</keyword>
<feature type="compositionally biased region" description="Pro residues" evidence="1">
    <location>
        <begin position="74"/>
        <end position="90"/>
    </location>
</feature>
<accession>A0ABP6PWS2</accession>
<keyword evidence="2" id="KW-0472">Membrane</keyword>
<dbReference type="EMBL" id="BAAAUV010000001">
    <property type="protein sequence ID" value="GAA3193144.1"/>
    <property type="molecule type" value="Genomic_DNA"/>
</dbReference>
<dbReference type="Gene3D" id="3.30.10.20">
    <property type="match status" value="1"/>
</dbReference>
<dbReference type="PROSITE" id="PS51178">
    <property type="entry name" value="PASTA"/>
    <property type="match status" value="1"/>
</dbReference>
<feature type="domain" description="PASTA" evidence="3">
    <location>
        <begin position="114"/>
        <end position="178"/>
    </location>
</feature>
<dbReference type="Proteomes" id="UP001501237">
    <property type="component" value="Unassembled WGS sequence"/>
</dbReference>
<evidence type="ECO:0000256" key="2">
    <source>
        <dbReference type="SAM" id="Phobius"/>
    </source>
</evidence>
<comment type="caution">
    <text evidence="4">The sequence shown here is derived from an EMBL/GenBank/DDBJ whole genome shotgun (WGS) entry which is preliminary data.</text>
</comment>
<keyword evidence="5" id="KW-1185">Reference proteome</keyword>
<feature type="region of interest" description="Disordered" evidence="1">
    <location>
        <begin position="1"/>
        <end position="33"/>
    </location>
</feature>
<dbReference type="InterPro" id="IPR005543">
    <property type="entry name" value="PASTA_dom"/>
</dbReference>
<gene>
    <name evidence="4" type="ORF">GCM10010468_02290</name>
</gene>
<organism evidence="4 5">
    <name type="scientific">Actinocorallia longicatena</name>
    <dbReference type="NCBI Taxonomy" id="111803"/>
    <lineage>
        <taxon>Bacteria</taxon>
        <taxon>Bacillati</taxon>
        <taxon>Actinomycetota</taxon>
        <taxon>Actinomycetes</taxon>
        <taxon>Streptosporangiales</taxon>
        <taxon>Thermomonosporaceae</taxon>
        <taxon>Actinocorallia</taxon>
    </lineage>
</organism>
<sequence length="182" mass="19046">MRTGRFARNPAEMQVIEGPRHRRPGPKRRGPRPVVVAGTIVSLAAGLYLLLADDPEARDRIPQTAQSPAAVVPDPVPEPETTPPPAPRAMPPAGSKSPALRPRSAPARTVPGAKITPGVVPDVVGLPVARAATLLRAAGYGHAVVCENGAVRDAVRSQQPQAGRTWTPGGEVALFVREGRCP</sequence>
<dbReference type="SUPFAM" id="SSF54184">
    <property type="entry name" value="Penicillin-binding protein 2x (pbp-2x), c-terminal domain"/>
    <property type="match status" value="1"/>
</dbReference>